<evidence type="ECO:0000313" key="3">
    <source>
        <dbReference type="Proteomes" id="UP000000305"/>
    </source>
</evidence>
<feature type="region of interest" description="Disordered" evidence="1">
    <location>
        <begin position="30"/>
        <end position="52"/>
    </location>
</feature>
<keyword evidence="3" id="KW-1185">Reference proteome</keyword>
<dbReference type="AlphaFoldDB" id="E9GQA1"/>
<name>E9GQA1_DAPPU</name>
<dbReference type="KEGG" id="dpx:DAPPUDRAFT_246358"/>
<evidence type="ECO:0000256" key="1">
    <source>
        <dbReference type="SAM" id="MobiDB-lite"/>
    </source>
</evidence>
<dbReference type="Proteomes" id="UP000000305">
    <property type="component" value="Unassembled WGS sequence"/>
</dbReference>
<dbReference type="EMBL" id="GL732558">
    <property type="protein sequence ID" value="EFX78089.1"/>
    <property type="molecule type" value="Genomic_DNA"/>
</dbReference>
<evidence type="ECO:0000313" key="2">
    <source>
        <dbReference type="EMBL" id="EFX78089.1"/>
    </source>
</evidence>
<sequence>MQLQPILERVSNGSNLCYSLDKVLRQLSEKNGKNTFKRPAQNDMPTNKTTLI</sequence>
<accession>E9GQA1</accession>
<feature type="compositionally biased region" description="Polar residues" evidence="1">
    <location>
        <begin position="43"/>
        <end position="52"/>
    </location>
</feature>
<organism evidence="2 3">
    <name type="scientific">Daphnia pulex</name>
    <name type="common">Water flea</name>
    <dbReference type="NCBI Taxonomy" id="6669"/>
    <lineage>
        <taxon>Eukaryota</taxon>
        <taxon>Metazoa</taxon>
        <taxon>Ecdysozoa</taxon>
        <taxon>Arthropoda</taxon>
        <taxon>Crustacea</taxon>
        <taxon>Branchiopoda</taxon>
        <taxon>Diplostraca</taxon>
        <taxon>Cladocera</taxon>
        <taxon>Anomopoda</taxon>
        <taxon>Daphniidae</taxon>
        <taxon>Daphnia</taxon>
    </lineage>
</organism>
<proteinExistence type="predicted"/>
<dbReference type="HOGENOM" id="CLU_3089346_0_0_1"/>
<protein>
    <submittedName>
        <fullName evidence="2">Uncharacterized protein</fullName>
    </submittedName>
</protein>
<gene>
    <name evidence="2" type="ORF">DAPPUDRAFT_246358</name>
</gene>
<dbReference type="InParanoid" id="E9GQA1"/>
<reference evidence="2 3" key="1">
    <citation type="journal article" date="2011" name="Science">
        <title>The ecoresponsive genome of Daphnia pulex.</title>
        <authorList>
            <person name="Colbourne J.K."/>
            <person name="Pfrender M.E."/>
            <person name="Gilbert D."/>
            <person name="Thomas W.K."/>
            <person name="Tucker A."/>
            <person name="Oakley T.H."/>
            <person name="Tokishita S."/>
            <person name="Aerts A."/>
            <person name="Arnold G.J."/>
            <person name="Basu M.K."/>
            <person name="Bauer D.J."/>
            <person name="Caceres C.E."/>
            <person name="Carmel L."/>
            <person name="Casola C."/>
            <person name="Choi J.H."/>
            <person name="Detter J.C."/>
            <person name="Dong Q."/>
            <person name="Dusheyko S."/>
            <person name="Eads B.D."/>
            <person name="Frohlich T."/>
            <person name="Geiler-Samerotte K.A."/>
            <person name="Gerlach D."/>
            <person name="Hatcher P."/>
            <person name="Jogdeo S."/>
            <person name="Krijgsveld J."/>
            <person name="Kriventseva E.V."/>
            <person name="Kultz D."/>
            <person name="Laforsch C."/>
            <person name="Lindquist E."/>
            <person name="Lopez J."/>
            <person name="Manak J.R."/>
            <person name="Muller J."/>
            <person name="Pangilinan J."/>
            <person name="Patwardhan R.P."/>
            <person name="Pitluck S."/>
            <person name="Pritham E.J."/>
            <person name="Rechtsteiner A."/>
            <person name="Rho M."/>
            <person name="Rogozin I.B."/>
            <person name="Sakarya O."/>
            <person name="Salamov A."/>
            <person name="Schaack S."/>
            <person name="Shapiro H."/>
            <person name="Shiga Y."/>
            <person name="Skalitzky C."/>
            <person name="Smith Z."/>
            <person name="Souvorov A."/>
            <person name="Sung W."/>
            <person name="Tang Z."/>
            <person name="Tsuchiya D."/>
            <person name="Tu H."/>
            <person name="Vos H."/>
            <person name="Wang M."/>
            <person name="Wolf Y.I."/>
            <person name="Yamagata H."/>
            <person name="Yamada T."/>
            <person name="Ye Y."/>
            <person name="Shaw J.R."/>
            <person name="Andrews J."/>
            <person name="Crease T.J."/>
            <person name="Tang H."/>
            <person name="Lucas S.M."/>
            <person name="Robertson H.M."/>
            <person name="Bork P."/>
            <person name="Koonin E.V."/>
            <person name="Zdobnov E.M."/>
            <person name="Grigoriev I.V."/>
            <person name="Lynch M."/>
            <person name="Boore J.L."/>
        </authorList>
    </citation>
    <scope>NUCLEOTIDE SEQUENCE [LARGE SCALE GENOMIC DNA]</scope>
</reference>